<keyword evidence="10" id="KW-0472">Membrane</keyword>
<protein>
    <recommendedName>
        <fullName evidence="3">histidine kinase</fullName>
        <ecNumber evidence="3">2.7.13.3</ecNumber>
    </recommendedName>
</protein>
<dbReference type="OrthoDB" id="1522504at2"/>
<accession>A0A3P1CLF4</accession>
<name>A0A3P1CLF4_9BACT</name>
<keyword evidence="4" id="KW-0597">Phosphoprotein</keyword>
<dbReference type="Proteomes" id="UP000274271">
    <property type="component" value="Unassembled WGS sequence"/>
</dbReference>
<dbReference type="RefSeq" id="WP_124907641.1">
    <property type="nucleotide sequence ID" value="NZ_RQJP01000003.1"/>
</dbReference>
<comment type="catalytic activity">
    <reaction evidence="1">
        <text>ATP + protein L-histidine = ADP + protein N-phospho-L-histidine.</text>
        <dbReference type="EC" id="2.7.13.3"/>
    </reaction>
</comment>
<evidence type="ECO:0000256" key="4">
    <source>
        <dbReference type="ARBA" id="ARBA00022553"/>
    </source>
</evidence>
<dbReference type="CDD" id="cd00082">
    <property type="entry name" value="HisKA"/>
    <property type="match status" value="1"/>
</dbReference>
<gene>
    <name evidence="13" type="ORF">EHT87_15905</name>
</gene>
<evidence type="ECO:0000256" key="3">
    <source>
        <dbReference type="ARBA" id="ARBA00012438"/>
    </source>
</evidence>
<feature type="transmembrane region" description="Helical" evidence="10">
    <location>
        <begin position="7"/>
        <end position="30"/>
    </location>
</feature>
<sequence>MKLLHKMMLNLLLVAIPVALGGVWLFYSFIHAGIQYEVDEQLSSDLESIRYQWQHPGSDTRRIASSRIEITRTGMPILPTYSDTLGLDRREKILVPMRQLTATIKTAPGVQYRVVIRQPMGEFDEIARLLSIGVAATFVVLMAALMVLNGWLIRRLWHPFYRLIDQLRQYRLDSTGNPQPVMTFPQSTTDEFNQLSSALNTMSRNLQEQFRAQQQFTDNAAHEMQTPLSIVGHELENLLAIDPLNAEQVIGIERAQDSIRRLVRLNKSLLLLTRIENHQFVGEHINISRIVDELAQTYHDFARHHGLRWECRLTPDVYQTMNPYLAEVLVSNLLQNAIRYSEPASRVEITLTPSCFMIQNQGEALPFPAHQLFDRFRKHPAHPDSTGLGLALVQQIAHLYGIAVHYFYQTDTRLHVFRLDLPQPAPTVGFNTV</sequence>
<reference evidence="13 14" key="1">
    <citation type="submission" date="2018-11" db="EMBL/GenBank/DDBJ databases">
        <authorList>
            <person name="Zhou Z."/>
            <person name="Wang G."/>
        </authorList>
    </citation>
    <scope>NUCLEOTIDE SEQUENCE [LARGE SCALE GENOMIC DNA]</scope>
    <source>
        <strain evidence="13 14">KCTC42998</strain>
    </source>
</reference>
<keyword evidence="7" id="KW-0418">Kinase</keyword>
<keyword evidence="6 10" id="KW-0812">Transmembrane</keyword>
<dbReference type="AlphaFoldDB" id="A0A3P1CLF4"/>
<comment type="subcellular location">
    <subcellularLocation>
        <location evidence="2">Membrane</location>
    </subcellularLocation>
</comment>
<dbReference type="PANTHER" id="PTHR45436:SF5">
    <property type="entry name" value="SENSOR HISTIDINE KINASE TRCS"/>
    <property type="match status" value="1"/>
</dbReference>
<dbReference type="InterPro" id="IPR036097">
    <property type="entry name" value="HisK_dim/P_sf"/>
</dbReference>
<evidence type="ECO:0000256" key="10">
    <source>
        <dbReference type="SAM" id="Phobius"/>
    </source>
</evidence>
<dbReference type="PANTHER" id="PTHR45436">
    <property type="entry name" value="SENSOR HISTIDINE KINASE YKOH"/>
    <property type="match status" value="1"/>
</dbReference>
<organism evidence="13 14">
    <name type="scientific">Larkinella knui</name>
    <dbReference type="NCBI Taxonomy" id="2025310"/>
    <lineage>
        <taxon>Bacteria</taxon>
        <taxon>Pseudomonadati</taxon>
        <taxon>Bacteroidota</taxon>
        <taxon>Cytophagia</taxon>
        <taxon>Cytophagales</taxon>
        <taxon>Spirosomataceae</taxon>
        <taxon>Larkinella</taxon>
    </lineage>
</organism>
<dbReference type="InterPro" id="IPR050428">
    <property type="entry name" value="TCS_sensor_his_kinase"/>
</dbReference>
<evidence type="ECO:0000256" key="5">
    <source>
        <dbReference type="ARBA" id="ARBA00022679"/>
    </source>
</evidence>
<dbReference type="EC" id="2.7.13.3" evidence="3"/>
<evidence type="ECO:0000256" key="1">
    <source>
        <dbReference type="ARBA" id="ARBA00000085"/>
    </source>
</evidence>
<evidence type="ECO:0000256" key="7">
    <source>
        <dbReference type="ARBA" id="ARBA00022777"/>
    </source>
</evidence>
<evidence type="ECO:0000256" key="2">
    <source>
        <dbReference type="ARBA" id="ARBA00004370"/>
    </source>
</evidence>
<evidence type="ECO:0000256" key="6">
    <source>
        <dbReference type="ARBA" id="ARBA00022692"/>
    </source>
</evidence>
<dbReference type="GO" id="GO:0005886">
    <property type="term" value="C:plasma membrane"/>
    <property type="evidence" value="ECO:0007669"/>
    <property type="project" value="TreeGrafter"/>
</dbReference>
<evidence type="ECO:0000259" key="12">
    <source>
        <dbReference type="PROSITE" id="PS50885"/>
    </source>
</evidence>
<evidence type="ECO:0000256" key="9">
    <source>
        <dbReference type="ARBA" id="ARBA00023012"/>
    </source>
</evidence>
<dbReference type="EMBL" id="RQJP01000003">
    <property type="protein sequence ID" value="RRB13744.1"/>
    <property type="molecule type" value="Genomic_DNA"/>
</dbReference>
<dbReference type="Gene3D" id="6.10.340.10">
    <property type="match status" value="1"/>
</dbReference>
<keyword evidence="5" id="KW-0808">Transferase</keyword>
<evidence type="ECO:0000313" key="13">
    <source>
        <dbReference type="EMBL" id="RRB13744.1"/>
    </source>
</evidence>
<evidence type="ECO:0000256" key="8">
    <source>
        <dbReference type="ARBA" id="ARBA00022989"/>
    </source>
</evidence>
<dbReference type="PROSITE" id="PS50109">
    <property type="entry name" value="HIS_KIN"/>
    <property type="match status" value="1"/>
</dbReference>
<comment type="caution">
    <text evidence="13">The sequence shown here is derived from an EMBL/GenBank/DDBJ whole genome shotgun (WGS) entry which is preliminary data.</text>
</comment>
<dbReference type="Pfam" id="PF02518">
    <property type="entry name" value="HATPase_c"/>
    <property type="match status" value="1"/>
</dbReference>
<keyword evidence="8 10" id="KW-1133">Transmembrane helix</keyword>
<keyword evidence="9" id="KW-0902">Two-component regulatory system</keyword>
<dbReference type="Gene3D" id="1.10.287.130">
    <property type="match status" value="1"/>
</dbReference>
<dbReference type="Gene3D" id="3.30.565.10">
    <property type="entry name" value="Histidine kinase-like ATPase, C-terminal domain"/>
    <property type="match status" value="1"/>
</dbReference>
<dbReference type="Pfam" id="PF00512">
    <property type="entry name" value="HisKA"/>
    <property type="match status" value="1"/>
</dbReference>
<dbReference type="InterPro" id="IPR003661">
    <property type="entry name" value="HisK_dim/P_dom"/>
</dbReference>
<feature type="domain" description="HAMP" evidence="12">
    <location>
        <begin position="154"/>
        <end position="211"/>
    </location>
</feature>
<dbReference type="PROSITE" id="PS50885">
    <property type="entry name" value="HAMP"/>
    <property type="match status" value="1"/>
</dbReference>
<dbReference type="InterPro" id="IPR005467">
    <property type="entry name" value="His_kinase_dom"/>
</dbReference>
<dbReference type="SMART" id="SM00388">
    <property type="entry name" value="HisKA"/>
    <property type="match status" value="1"/>
</dbReference>
<evidence type="ECO:0000313" key="14">
    <source>
        <dbReference type="Proteomes" id="UP000274271"/>
    </source>
</evidence>
<proteinExistence type="predicted"/>
<dbReference type="InterPro" id="IPR003660">
    <property type="entry name" value="HAMP_dom"/>
</dbReference>
<keyword evidence="14" id="KW-1185">Reference proteome</keyword>
<dbReference type="GO" id="GO:0000155">
    <property type="term" value="F:phosphorelay sensor kinase activity"/>
    <property type="evidence" value="ECO:0007669"/>
    <property type="project" value="InterPro"/>
</dbReference>
<feature type="transmembrane region" description="Helical" evidence="10">
    <location>
        <begin position="129"/>
        <end position="153"/>
    </location>
</feature>
<dbReference type="InterPro" id="IPR036890">
    <property type="entry name" value="HATPase_C_sf"/>
</dbReference>
<dbReference type="SUPFAM" id="SSF55874">
    <property type="entry name" value="ATPase domain of HSP90 chaperone/DNA topoisomerase II/histidine kinase"/>
    <property type="match status" value="1"/>
</dbReference>
<dbReference type="InterPro" id="IPR003594">
    <property type="entry name" value="HATPase_dom"/>
</dbReference>
<evidence type="ECO:0000259" key="11">
    <source>
        <dbReference type="PROSITE" id="PS50109"/>
    </source>
</evidence>
<dbReference type="SMART" id="SM00387">
    <property type="entry name" value="HATPase_c"/>
    <property type="match status" value="1"/>
</dbReference>
<feature type="domain" description="Histidine kinase" evidence="11">
    <location>
        <begin position="219"/>
        <end position="425"/>
    </location>
</feature>
<dbReference type="SUPFAM" id="SSF47384">
    <property type="entry name" value="Homodimeric domain of signal transducing histidine kinase"/>
    <property type="match status" value="1"/>
</dbReference>